<dbReference type="Proteomes" id="UP000499080">
    <property type="component" value="Unassembled WGS sequence"/>
</dbReference>
<name>A0A4Y2BE00_ARAVE</name>
<proteinExistence type="predicted"/>
<organism evidence="1 2">
    <name type="scientific">Araneus ventricosus</name>
    <name type="common">Orbweaver spider</name>
    <name type="synonym">Epeira ventricosa</name>
    <dbReference type="NCBI Taxonomy" id="182803"/>
    <lineage>
        <taxon>Eukaryota</taxon>
        <taxon>Metazoa</taxon>
        <taxon>Ecdysozoa</taxon>
        <taxon>Arthropoda</taxon>
        <taxon>Chelicerata</taxon>
        <taxon>Arachnida</taxon>
        <taxon>Araneae</taxon>
        <taxon>Araneomorphae</taxon>
        <taxon>Entelegynae</taxon>
        <taxon>Araneoidea</taxon>
        <taxon>Araneidae</taxon>
        <taxon>Araneus</taxon>
    </lineage>
</organism>
<dbReference type="EMBL" id="BGPR01000072">
    <property type="protein sequence ID" value="GBL90522.1"/>
    <property type="molecule type" value="Genomic_DNA"/>
</dbReference>
<gene>
    <name evidence="1" type="ORF">AVEN_179444_1</name>
</gene>
<evidence type="ECO:0000313" key="2">
    <source>
        <dbReference type="Proteomes" id="UP000499080"/>
    </source>
</evidence>
<accession>A0A4Y2BE00</accession>
<keyword evidence="2" id="KW-1185">Reference proteome</keyword>
<dbReference type="AlphaFoldDB" id="A0A4Y2BE00"/>
<reference evidence="1 2" key="1">
    <citation type="journal article" date="2019" name="Sci. Rep.">
        <title>Orb-weaving spider Araneus ventricosus genome elucidates the spidroin gene catalogue.</title>
        <authorList>
            <person name="Kono N."/>
            <person name="Nakamura H."/>
            <person name="Ohtoshi R."/>
            <person name="Moran D.A.P."/>
            <person name="Shinohara A."/>
            <person name="Yoshida Y."/>
            <person name="Fujiwara M."/>
            <person name="Mori M."/>
            <person name="Tomita M."/>
            <person name="Arakawa K."/>
        </authorList>
    </citation>
    <scope>NUCLEOTIDE SEQUENCE [LARGE SCALE GENOMIC DNA]</scope>
</reference>
<protein>
    <submittedName>
        <fullName evidence="1">Uncharacterized protein</fullName>
    </submittedName>
</protein>
<comment type="caution">
    <text evidence="1">The sequence shown here is derived from an EMBL/GenBank/DDBJ whole genome shotgun (WGS) entry which is preliminary data.</text>
</comment>
<evidence type="ECO:0000313" key="1">
    <source>
        <dbReference type="EMBL" id="GBL90522.1"/>
    </source>
</evidence>
<sequence length="127" mass="14093">MFLLILSPSFHFPTRVVLISRAATLLPIASHTCSTGFRSDENASLYIRSITLIQKSISKKTSSVTWRVSFIKKKRIADGSSIGESKMFKNLTPVHSPFQIAFPDDIQVSSSTYVCSYPNHQPTASIL</sequence>